<dbReference type="PROSITE" id="PS00472">
    <property type="entry name" value="SMALL_CYTOKINES_CC"/>
    <property type="match status" value="1"/>
</dbReference>
<comment type="subcellular location">
    <subcellularLocation>
        <location evidence="6">Secreted</location>
    </subcellularLocation>
</comment>
<dbReference type="InterPro" id="IPR000827">
    <property type="entry name" value="Chemokine_CC_CS"/>
</dbReference>
<dbReference type="SMART" id="SM00199">
    <property type="entry name" value="SCY"/>
    <property type="match status" value="1"/>
</dbReference>
<keyword evidence="5" id="KW-1015">Disulfide bond</keyword>
<dbReference type="AlphaFoldDB" id="A0A8C0ILZ7"/>
<feature type="domain" description="Chemokine interleukin-8-like" evidence="7">
    <location>
        <begin position="65"/>
        <end position="123"/>
    </location>
</feature>
<dbReference type="GO" id="GO:0008009">
    <property type="term" value="F:chemokine activity"/>
    <property type="evidence" value="ECO:0007669"/>
    <property type="project" value="InterPro"/>
</dbReference>
<dbReference type="PANTHER" id="PTHR12015">
    <property type="entry name" value="SMALL INDUCIBLE CYTOKINE A"/>
    <property type="match status" value="1"/>
</dbReference>
<keyword evidence="2 6" id="KW-0145">Chemotaxis</keyword>
<dbReference type="CDD" id="cd00272">
    <property type="entry name" value="Chemokine_CC"/>
    <property type="match status" value="1"/>
</dbReference>
<reference evidence="8" key="2">
    <citation type="submission" date="2025-09" db="UniProtKB">
        <authorList>
            <consortium name="Ensembl"/>
        </authorList>
    </citation>
    <scope>IDENTIFICATION</scope>
</reference>
<evidence type="ECO:0000313" key="9">
    <source>
        <dbReference type="Proteomes" id="UP000694404"/>
    </source>
</evidence>
<dbReference type="SUPFAM" id="SSF54117">
    <property type="entry name" value="Interleukin 8-like chemokines"/>
    <property type="match status" value="1"/>
</dbReference>
<dbReference type="GO" id="GO:0048020">
    <property type="term" value="F:CCR chemokine receptor binding"/>
    <property type="evidence" value="ECO:0007669"/>
    <property type="project" value="TreeGrafter"/>
</dbReference>
<dbReference type="Pfam" id="PF00048">
    <property type="entry name" value="IL8"/>
    <property type="match status" value="1"/>
</dbReference>
<evidence type="ECO:0000256" key="3">
    <source>
        <dbReference type="ARBA" id="ARBA00022514"/>
    </source>
</evidence>
<reference evidence="8" key="1">
    <citation type="submission" date="2025-08" db="UniProtKB">
        <authorList>
            <consortium name="Ensembl"/>
        </authorList>
    </citation>
    <scope>IDENTIFICATION</scope>
</reference>
<dbReference type="InterPro" id="IPR039809">
    <property type="entry name" value="Chemokine_b/g/d"/>
</dbReference>
<dbReference type="GeneTree" id="ENSGT01100000263482"/>
<accession>A0A8C0ILZ7</accession>
<dbReference type="GO" id="GO:0006954">
    <property type="term" value="P:inflammatory response"/>
    <property type="evidence" value="ECO:0007669"/>
    <property type="project" value="TreeGrafter"/>
</dbReference>
<dbReference type="GO" id="GO:0005615">
    <property type="term" value="C:extracellular space"/>
    <property type="evidence" value="ECO:0007669"/>
    <property type="project" value="UniProtKB-KW"/>
</dbReference>
<dbReference type="GO" id="GO:0030335">
    <property type="term" value="P:positive regulation of cell migration"/>
    <property type="evidence" value="ECO:0007669"/>
    <property type="project" value="TreeGrafter"/>
</dbReference>
<dbReference type="GO" id="GO:0070098">
    <property type="term" value="P:chemokine-mediated signaling pathway"/>
    <property type="evidence" value="ECO:0007669"/>
    <property type="project" value="TreeGrafter"/>
</dbReference>
<keyword evidence="6" id="KW-0964">Secreted</keyword>
<organism evidence="8 9">
    <name type="scientific">Chelonoidis abingdonii</name>
    <name type="common">Abingdon island giant tortoise</name>
    <name type="synonym">Testudo abingdonii</name>
    <dbReference type="NCBI Taxonomy" id="106734"/>
    <lineage>
        <taxon>Eukaryota</taxon>
        <taxon>Metazoa</taxon>
        <taxon>Chordata</taxon>
        <taxon>Craniata</taxon>
        <taxon>Vertebrata</taxon>
        <taxon>Euteleostomi</taxon>
        <taxon>Archelosauria</taxon>
        <taxon>Testudinata</taxon>
        <taxon>Testudines</taxon>
        <taxon>Cryptodira</taxon>
        <taxon>Durocryptodira</taxon>
        <taxon>Testudinoidea</taxon>
        <taxon>Testudinidae</taxon>
        <taxon>Chelonoidis</taxon>
    </lineage>
</organism>
<protein>
    <recommendedName>
        <fullName evidence="6">C-C motif chemokine</fullName>
    </recommendedName>
</protein>
<dbReference type="Proteomes" id="UP000694404">
    <property type="component" value="Unplaced"/>
</dbReference>
<dbReference type="InterPro" id="IPR036048">
    <property type="entry name" value="Interleukin_8-like_sf"/>
</dbReference>
<keyword evidence="4" id="KW-0732">Signal</keyword>
<evidence type="ECO:0000256" key="4">
    <source>
        <dbReference type="ARBA" id="ARBA00022729"/>
    </source>
</evidence>
<dbReference type="GO" id="GO:0048245">
    <property type="term" value="P:eosinophil chemotaxis"/>
    <property type="evidence" value="ECO:0007669"/>
    <property type="project" value="TreeGrafter"/>
</dbReference>
<name>A0A8C0ILZ7_CHEAB</name>
<sequence length="124" mass="13397">MGDSSCSVSELVCAAVPGSVLLILSAQQHEGLRGCPRHSPLFQSLSLKLHTHTVSFHLSAGPDMPISCCFSHTARQIPRSMVVDYYETSSKCSLPAVVFITKKGRAVCANPSNSWVQAYVTTWS</sequence>
<evidence type="ECO:0000256" key="6">
    <source>
        <dbReference type="RuleBase" id="RU361150"/>
    </source>
</evidence>
<evidence type="ECO:0000313" key="8">
    <source>
        <dbReference type="Ensembl" id="ENSCABP00000005969.1"/>
    </source>
</evidence>
<keyword evidence="9" id="KW-1185">Reference proteome</keyword>
<keyword evidence="3 6" id="KW-0202">Cytokine</keyword>
<dbReference type="InterPro" id="IPR001811">
    <property type="entry name" value="Chemokine_IL8-like_dom"/>
</dbReference>
<dbReference type="Gene3D" id="2.40.50.40">
    <property type="match status" value="1"/>
</dbReference>
<dbReference type="Ensembl" id="ENSCABT00000006501.1">
    <property type="protein sequence ID" value="ENSCABP00000005969.1"/>
    <property type="gene ID" value="ENSCABG00000004492.1"/>
</dbReference>
<proteinExistence type="inferred from homology"/>
<dbReference type="PANTHER" id="PTHR12015:SF103">
    <property type="entry name" value="C-C MOTIF CHEMOKINE 4-RELATED"/>
    <property type="match status" value="1"/>
</dbReference>
<evidence type="ECO:0000256" key="5">
    <source>
        <dbReference type="ARBA" id="ARBA00023157"/>
    </source>
</evidence>
<evidence type="ECO:0000256" key="1">
    <source>
        <dbReference type="ARBA" id="ARBA00010868"/>
    </source>
</evidence>
<dbReference type="FunFam" id="2.40.50.40:FF:000002">
    <property type="entry name" value="C-C motif chemokine"/>
    <property type="match status" value="1"/>
</dbReference>
<comment type="similarity">
    <text evidence="1 6">Belongs to the intercrine beta (chemokine CC) family.</text>
</comment>
<evidence type="ECO:0000259" key="7">
    <source>
        <dbReference type="SMART" id="SM00199"/>
    </source>
</evidence>
<dbReference type="GO" id="GO:0061844">
    <property type="term" value="P:antimicrobial humoral immune response mediated by antimicrobial peptide"/>
    <property type="evidence" value="ECO:0007669"/>
    <property type="project" value="TreeGrafter"/>
</dbReference>
<evidence type="ECO:0000256" key="2">
    <source>
        <dbReference type="ARBA" id="ARBA00022500"/>
    </source>
</evidence>